<dbReference type="AlphaFoldDB" id="A0A0D7WYD4"/>
<reference evidence="1 2" key="1">
    <citation type="submission" date="2014-11" db="EMBL/GenBank/DDBJ databases">
        <title>Draft Genome Sequences of Paenibacillus polymyxa NRRL B-30509 and Paenibacillus terrae NRRL B-30644, Strains from a Poultry Environment that Produce Tridecaptin A and Paenicidins.</title>
        <authorList>
            <person name="van Belkum M.J."/>
            <person name="Lohans C.T."/>
            <person name="Vederas J.C."/>
        </authorList>
    </citation>
    <scope>NUCLEOTIDE SEQUENCE [LARGE SCALE GENOMIC DNA]</scope>
    <source>
        <strain evidence="1 2">NRRL B-30644</strain>
    </source>
</reference>
<proteinExistence type="predicted"/>
<dbReference type="RefSeq" id="WP_044647690.1">
    <property type="nucleotide sequence ID" value="NZ_JTHP01000044.1"/>
</dbReference>
<dbReference type="PATRIC" id="fig|159743.3.peg.4334"/>
<dbReference type="Proteomes" id="UP000032534">
    <property type="component" value="Unassembled WGS sequence"/>
</dbReference>
<keyword evidence="2" id="KW-1185">Reference proteome</keyword>
<evidence type="ECO:0000313" key="1">
    <source>
        <dbReference type="EMBL" id="KJD43984.1"/>
    </source>
</evidence>
<name>A0A0D7WYD4_9BACL</name>
<protein>
    <submittedName>
        <fullName evidence="1">Uncharacterized protein</fullName>
    </submittedName>
</protein>
<dbReference type="EMBL" id="JTHP01000044">
    <property type="protein sequence ID" value="KJD43984.1"/>
    <property type="molecule type" value="Genomic_DNA"/>
</dbReference>
<comment type="caution">
    <text evidence="1">The sequence shown here is derived from an EMBL/GenBank/DDBJ whole genome shotgun (WGS) entry which is preliminary data.</text>
</comment>
<sequence>MIQQLTIDTFLNTEAPIKRLIDRWLMLDFLDGLKGSTAFIEYKDVFMSFRIPFRFGDFQFSINSGTSPEGDFVRLCQIRDTDSVLTIKHRLTGLVESEEGYQAIYTKMDFLPKSKHIVTRGLTGTAHFQLGDYSMVQATAIPTMTEHPSLWTVIREMTGKSVHLILTTPDDWLQDITSLPIHLEHISLEGNNLSLIGSQGTHFQISGVSGVRVYKRYLLFDVYNSAHGYSYSFYMASSLDLYKR</sequence>
<gene>
    <name evidence="1" type="ORF">QD47_19440</name>
</gene>
<organism evidence="1 2">
    <name type="scientific">Paenibacillus terrae</name>
    <dbReference type="NCBI Taxonomy" id="159743"/>
    <lineage>
        <taxon>Bacteria</taxon>
        <taxon>Bacillati</taxon>
        <taxon>Bacillota</taxon>
        <taxon>Bacilli</taxon>
        <taxon>Bacillales</taxon>
        <taxon>Paenibacillaceae</taxon>
        <taxon>Paenibacillus</taxon>
    </lineage>
</organism>
<accession>A0A0D7WYD4</accession>
<evidence type="ECO:0000313" key="2">
    <source>
        <dbReference type="Proteomes" id="UP000032534"/>
    </source>
</evidence>
<dbReference type="OrthoDB" id="9987381at2"/>